<dbReference type="SUPFAM" id="SSF53448">
    <property type="entry name" value="Nucleotide-diphospho-sugar transferases"/>
    <property type="match status" value="1"/>
</dbReference>
<dbReference type="Gene3D" id="3.90.550.10">
    <property type="entry name" value="Spore Coat Polysaccharide Biosynthesis Protein SpsA, Chain A"/>
    <property type="match status" value="1"/>
</dbReference>
<accession>Q0RCU7</accession>
<dbReference type="HOGENOM" id="CLU_017351_0_0_11"/>
<dbReference type="CAZy" id="GT2">
    <property type="family name" value="Glycosyltransferase Family 2"/>
</dbReference>
<evidence type="ECO:0000256" key="6">
    <source>
        <dbReference type="ARBA" id="ARBA00023136"/>
    </source>
</evidence>
<dbReference type="RefSeq" id="WP_011607154.1">
    <property type="nucleotide sequence ID" value="NC_008278.1"/>
</dbReference>
<evidence type="ECO:0000313" key="9">
    <source>
        <dbReference type="Proteomes" id="UP000000657"/>
    </source>
</evidence>
<keyword evidence="2 8" id="KW-0328">Glycosyltransferase</keyword>
<organism evidence="8 9">
    <name type="scientific">Frankia alni (strain DSM 45986 / CECT 9034 / ACN14a)</name>
    <dbReference type="NCBI Taxonomy" id="326424"/>
    <lineage>
        <taxon>Bacteria</taxon>
        <taxon>Bacillati</taxon>
        <taxon>Actinomycetota</taxon>
        <taxon>Actinomycetes</taxon>
        <taxon>Frankiales</taxon>
        <taxon>Frankiaceae</taxon>
        <taxon>Frankia</taxon>
    </lineage>
</organism>
<evidence type="ECO:0000256" key="2">
    <source>
        <dbReference type="ARBA" id="ARBA00022676"/>
    </source>
</evidence>
<feature type="region of interest" description="Disordered" evidence="7">
    <location>
        <begin position="94"/>
        <end position="121"/>
    </location>
</feature>
<protein>
    <submittedName>
        <fullName evidence="8">N-acetylglucosaminyltransferase</fullName>
    </submittedName>
</protein>
<dbReference type="KEGG" id="fal:FRAAL6103"/>
<keyword evidence="9" id="KW-1185">Reference proteome</keyword>
<keyword evidence="4" id="KW-0812">Transmembrane</keyword>
<dbReference type="GO" id="GO:0016020">
    <property type="term" value="C:membrane"/>
    <property type="evidence" value="ECO:0007669"/>
    <property type="project" value="UniProtKB-SubCell"/>
</dbReference>
<dbReference type="eggNOG" id="COG1215">
    <property type="taxonomic scope" value="Bacteria"/>
</dbReference>
<dbReference type="GO" id="GO:0016757">
    <property type="term" value="F:glycosyltransferase activity"/>
    <property type="evidence" value="ECO:0007669"/>
    <property type="project" value="UniProtKB-KW"/>
</dbReference>
<keyword evidence="5" id="KW-1133">Transmembrane helix</keyword>
<dbReference type="AlphaFoldDB" id="Q0RCU7"/>
<evidence type="ECO:0000256" key="3">
    <source>
        <dbReference type="ARBA" id="ARBA00022679"/>
    </source>
</evidence>
<dbReference type="Pfam" id="PF13641">
    <property type="entry name" value="Glyco_tranf_2_3"/>
    <property type="match status" value="1"/>
</dbReference>
<dbReference type="PANTHER" id="PTHR43867">
    <property type="entry name" value="CELLULOSE SYNTHASE CATALYTIC SUBUNIT A [UDP-FORMING]"/>
    <property type="match status" value="1"/>
</dbReference>
<evidence type="ECO:0000313" key="8">
    <source>
        <dbReference type="EMBL" id="CAJ64727.1"/>
    </source>
</evidence>
<dbReference type="STRING" id="326424.FRAAL6103"/>
<sequence>MGAERGAAGRHRVRAAPRPAAVGAAPAGLRIRVSLRDRNESEYLADLLQDHGLAVRVALPDEDERGGDEQPAANEIVVSQELVAGLIPAARRGDTPLIVPTDRPAAPPVGGPGEEQVPQPGRLTMHDLDAVARRLVATIQRRVERNRRGLAQLALEDEDIFDDVAVQQSAGRRLRLVGREGVLVCLRVSELGRVRERLGAQATWELVGRIRDVTVTELGLARPPAPRSNGELLWVLPAAPAARARKQLEQLGAALASRSVTVTAGDAEEHLRITPAIGLVGVGRTDPAVLISRARAAAATAASRLDLEPCTWEPSGEPAEMPAEMPAGAGALLGAPFVAGSPSGAPSGFDGPFGAPSGEVAAGLRGFSTGAGAGAGAAAAAWRTARRWIGSTAAQALLSVVLAVGLPYLYYTLTAQFGVDVLGPAYAFIVLALVATAGSIYVEGLLALDPVRPPALPPGDPPPATVIIAAYLPNESATIIDTLEAFLRLRYAGSLQVILAYNTPHALPVESVLQAMAHEHPRLVVLRVPGSTSKAQNVNAALEIATGHFTGVFDADHHPAPDSVTRAWRWLADSYDIVQGHCVIRNGGASWLSRMVAVEFESMYAVGHPGRAKLHGFGIFGGSNGYWRTDILRRVRMRPRMLTEDIDSSVRSLLAGVRIASDPALLSFELAPTTLRALTRQRLRWAQGWFQVSRKYFGMALASPVLNRRQKAGAAFLFGWRELYPWISIQIFPLLGYLLLHPEPGQGVHWAMPFFLFLTLVTMGVGVAQSLFAYLLAHPDVRRRRRWFLVYALFAGFFYTEYKNGLARVAQIKEIGGERQWRVTPRQVPVPSPAYRRESA</sequence>
<keyword evidence="3" id="KW-0808">Transferase</keyword>
<feature type="region of interest" description="Disordered" evidence="7">
    <location>
        <begin position="1"/>
        <end position="21"/>
    </location>
</feature>
<dbReference type="Proteomes" id="UP000000657">
    <property type="component" value="Chromosome"/>
</dbReference>
<reference evidence="8 9" key="1">
    <citation type="journal article" date="2007" name="Genome Res.">
        <title>Genome characteristics of facultatively symbiotic Frankia sp. strains reflect host range and host plant biogeography.</title>
        <authorList>
            <person name="Normand P."/>
            <person name="Lapierre P."/>
            <person name="Tisa L.S."/>
            <person name="Gogarten J.P."/>
            <person name="Alloisio N."/>
            <person name="Bagnarol E."/>
            <person name="Bassi C.A."/>
            <person name="Berry A.M."/>
            <person name="Bickhart D.M."/>
            <person name="Choisne N."/>
            <person name="Couloux A."/>
            <person name="Cournoyer B."/>
            <person name="Cruveiller S."/>
            <person name="Daubin V."/>
            <person name="Demange N."/>
            <person name="Francino M.P."/>
            <person name="Goltsman E."/>
            <person name="Huang Y."/>
            <person name="Kopp O.R."/>
            <person name="Labarre L."/>
            <person name="Lapidus A."/>
            <person name="Lavire C."/>
            <person name="Marechal J."/>
            <person name="Martinez M."/>
            <person name="Mastronunzio J.E."/>
            <person name="Mullin B.C."/>
            <person name="Niemann J."/>
            <person name="Pujic P."/>
            <person name="Rawnsley T."/>
            <person name="Rouy Z."/>
            <person name="Schenowitz C."/>
            <person name="Sellstedt A."/>
            <person name="Tavares F."/>
            <person name="Tomkins J.P."/>
            <person name="Vallenet D."/>
            <person name="Valverde C."/>
            <person name="Wall L.G."/>
            <person name="Wang Y."/>
            <person name="Medigue C."/>
            <person name="Benson D.R."/>
        </authorList>
    </citation>
    <scope>NUCLEOTIDE SEQUENCE [LARGE SCALE GENOMIC DNA]</scope>
    <source>
        <strain evidence="9">DSM 45986 / CECT 9034 / ACN14a</strain>
    </source>
</reference>
<dbReference type="InterPro" id="IPR029044">
    <property type="entry name" value="Nucleotide-diphossugar_trans"/>
</dbReference>
<proteinExistence type="predicted"/>
<evidence type="ECO:0000256" key="5">
    <source>
        <dbReference type="ARBA" id="ARBA00022989"/>
    </source>
</evidence>
<evidence type="ECO:0000256" key="1">
    <source>
        <dbReference type="ARBA" id="ARBA00004141"/>
    </source>
</evidence>
<comment type="subcellular location">
    <subcellularLocation>
        <location evidence="1">Membrane</location>
        <topology evidence="1">Multi-pass membrane protein</topology>
    </subcellularLocation>
</comment>
<name>Q0RCU7_FRAAA</name>
<keyword evidence="6" id="KW-0472">Membrane</keyword>
<dbReference type="InterPro" id="IPR050321">
    <property type="entry name" value="Glycosyltr_2/OpgH_subfam"/>
</dbReference>
<dbReference type="EMBL" id="CT573213">
    <property type="protein sequence ID" value="CAJ64727.1"/>
    <property type="molecule type" value="Genomic_DNA"/>
</dbReference>
<evidence type="ECO:0000256" key="7">
    <source>
        <dbReference type="SAM" id="MobiDB-lite"/>
    </source>
</evidence>
<dbReference type="PANTHER" id="PTHR43867:SF2">
    <property type="entry name" value="CELLULOSE SYNTHASE CATALYTIC SUBUNIT A [UDP-FORMING]"/>
    <property type="match status" value="1"/>
</dbReference>
<evidence type="ECO:0000256" key="4">
    <source>
        <dbReference type="ARBA" id="ARBA00022692"/>
    </source>
</evidence>
<dbReference type="CDD" id="cd06423">
    <property type="entry name" value="CESA_like"/>
    <property type="match status" value="1"/>
</dbReference>
<gene>
    <name evidence="8" type="ordered locus">FRAAL6103</name>
</gene>